<dbReference type="EMBL" id="JANPWB010000012">
    <property type="protein sequence ID" value="KAJ1115521.1"/>
    <property type="molecule type" value="Genomic_DNA"/>
</dbReference>
<evidence type="ECO:0000313" key="1">
    <source>
        <dbReference type="EMBL" id="KAJ1115521.1"/>
    </source>
</evidence>
<name>A0AAV7NHI6_PLEWA</name>
<gene>
    <name evidence="1" type="ORF">NDU88_003745</name>
</gene>
<reference evidence="1" key="1">
    <citation type="journal article" date="2022" name="bioRxiv">
        <title>Sequencing and chromosome-scale assembly of the giantPleurodeles waltlgenome.</title>
        <authorList>
            <person name="Brown T."/>
            <person name="Elewa A."/>
            <person name="Iarovenko S."/>
            <person name="Subramanian E."/>
            <person name="Araus A.J."/>
            <person name="Petzold A."/>
            <person name="Susuki M."/>
            <person name="Suzuki K.-i.T."/>
            <person name="Hayashi T."/>
            <person name="Toyoda A."/>
            <person name="Oliveira C."/>
            <person name="Osipova E."/>
            <person name="Leigh N.D."/>
            <person name="Simon A."/>
            <person name="Yun M.H."/>
        </authorList>
    </citation>
    <scope>NUCLEOTIDE SEQUENCE</scope>
    <source>
        <strain evidence="1">20211129_DDA</strain>
        <tissue evidence="1">Liver</tissue>
    </source>
</reference>
<dbReference type="AlphaFoldDB" id="A0AAV7NHI6"/>
<keyword evidence="2" id="KW-1185">Reference proteome</keyword>
<accession>A0AAV7NHI6</accession>
<sequence>METSPQTFRPIEGRPQYLRDILEKAIAISSTELSSKRLGLGAPRPLRAFRTTSRLGGVYFLHRGECPGKAIAEKRVFVAVESSSETSKPGTVSPQNMAKYLKCV</sequence>
<evidence type="ECO:0000313" key="2">
    <source>
        <dbReference type="Proteomes" id="UP001066276"/>
    </source>
</evidence>
<proteinExistence type="predicted"/>
<organism evidence="1 2">
    <name type="scientific">Pleurodeles waltl</name>
    <name type="common">Iberian ribbed newt</name>
    <dbReference type="NCBI Taxonomy" id="8319"/>
    <lineage>
        <taxon>Eukaryota</taxon>
        <taxon>Metazoa</taxon>
        <taxon>Chordata</taxon>
        <taxon>Craniata</taxon>
        <taxon>Vertebrata</taxon>
        <taxon>Euteleostomi</taxon>
        <taxon>Amphibia</taxon>
        <taxon>Batrachia</taxon>
        <taxon>Caudata</taxon>
        <taxon>Salamandroidea</taxon>
        <taxon>Salamandridae</taxon>
        <taxon>Pleurodelinae</taxon>
        <taxon>Pleurodeles</taxon>
    </lineage>
</organism>
<comment type="caution">
    <text evidence="1">The sequence shown here is derived from an EMBL/GenBank/DDBJ whole genome shotgun (WGS) entry which is preliminary data.</text>
</comment>
<protein>
    <submittedName>
        <fullName evidence="1">Uncharacterized protein</fullName>
    </submittedName>
</protein>
<dbReference type="Proteomes" id="UP001066276">
    <property type="component" value="Chromosome 8"/>
</dbReference>